<dbReference type="OrthoDB" id="9779902at2"/>
<reference evidence="4 5" key="1">
    <citation type="submission" date="2016-01" db="EMBL/GenBank/DDBJ databases">
        <authorList>
            <person name="Oliw E.H."/>
        </authorList>
    </citation>
    <scope>NUCLEOTIDE SEQUENCE [LARGE SCALE GENOMIC DNA]</scope>
    <source>
        <strain evidence="4 5">FRB97</strain>
    </source>
</reference>
<evidence type="ECO:0000256" key="2">
    <source>
        <dbReference type="ARBA" id="ARBA00007637"/>
    </source>
</evidence>
<evidence type="ECO:0000313" key="4">
    <source>
        <dbReference type="EMBL" id="ATA19806.1"/>
    </source>
</evidence>
<dbReference type="PANTHER" id="PTHR43000">
    <property type="entry name" value="DTDP-D-GLUCOSE 4,6-DEHYDRATASE-RELATED"/>
    <property type="match status" value="1"/>
</dbReference>
<evidence type="ECO:0000256" key="1">
    <source>
        <dbReference type="ARBA" id="ARBA00005125"/>
    </source>
</evidence>
<gene>
    <name evidence="4" type="ORF">AWC35_10960</name>
</gene>
<dbReference type="SUPFAM" id="SSF51735">
    <property type="entry name" value="NAD(P)-binding Rossmann-fold domains"/>
    <property type="match status" value="1"/>
</dbReference>
<comment type="pathway">
    <text evidence="1">Bacterial outer membrane biogenesis; LPS O-antigen biosynthesis.</text>
</comment>
<dbReference type="InterPro" id="IPR036291">
    <property type="entry name" value="NAD(P)-bd_dom_sf"/>
</dbReference>
<sequence>MTLRNEMGRVLITGAAGRVATVFRKAIGDRYPLRLAERDTAMLTDIGANDQAIACDITDIAACRQACANIDTVLHLAADTSPAAGFYPSLMNNNILGTANIFRAAKEAGCRRVVFASSAQAVEGYPLDYQVRPEDTPRPKNFYGLSKALGESIAAYYAHQQRLSAVAVRFANFTTLAADKRPSARDMSAYLSHRDATDLLDRCLRVKNVQYAVVHGISNNSYKRLSLEETTRLLGYVPQDDAFSILGFL</sequence>
<feature type="domain" description="NAD-dependent epimerase/dehydratase" evidence="3">
    <location>
        <begin position="10"/>
        <end position="173"/>
    </location>
</feature>
<organism evidence="4 5">
    <name type="scientific">Gibbsiella quercinecans</name>
    <dbReference type="NCBI Taxonomy" id="929813"/>
    <lineage>
        <taxon>Bacteria</taxon>
        <taxon>Pseudomonadati</taxon>
        <taxon>Pseudomonadota</taxon>
        <taxon>Gammaproteobacteria</taxon>
        <taxon>Enterobacterales</taxon>
        <taxon>Yersiniaceae</taxon>
        <taxon>Gibbsiella</taxon>
    </lineage>
</organism>
<comment type="similarity">
    <text evidence="2">Belongs to the NAD(P)-dependent epimerase/dehydratase family.</text>
</comment>
<dbReference type="Pfam" id="PF01370">
    <property type="entry name" value="Epimerase"/>
    <property type="match status" value="1"/>
</dbReference>
<evidence type="ECO:0000313" key="5">
    <source>
        <dbReference type="Proteomes" id="UP000217182"/>
    </source>
</evidence>
<dbReference type="Proteomes" id="UP000217182">
    <property type="component" value="Chromosome"/>
</dbReference>
<proteinExistence type="inferred from homology"/>
<dbReference type="EMBL" id="CP014136">
    <property type="protein sequence ID" value="ATA19806.1"/>
    <property type="molecule type" value="Genomic_DNA"/>
</dbReference>
<dbReference type="KEGG" id="gqu:AWC35_10960"/>
<accession>A0A250B167</accession>
<dbReference type="RefSeq" id="WP_095846413.1">
    <property type="nucleotide sequence ID" value="NZ_CAMKXY010000011.1"/>
</dbReference>
<evidence type="ECO:0000259" key="3">
    <source>
        <dbReference type="Pfam" id="PF01370"/>
    </source>
</evidence>
<keyword evidence="5" id="KW-1185">Reference proteome</keyword>
<dbReference type="AlphaFoldDB" id="A0A250B167"/>
<protein>
    <submittedName>
        <fullName evidence="4">Epimerase</fullName>
    </submittedName>
</protein>
<name>A0A250B167_9GAMM</name>
<dbReference type="InterPro" id="IPR001509">
    <property type="entry name" value="Epimerase_deHydtase"/>
</dbReference>
<dbReference type="Gene3D" id="3.40.50.720">
    <property type="entry name" value="NAD(P)-binding Rossmann-like Domain"/>
    <property type="match status" value="1"/>
</dbReference>